<dbReference type="PANTHER" id="PTHR48207">
    <property type="entry name" value="SUCCINATE--HYDROXYMETHYLGLUTARATE COA-TRANSFERASE"/>
    <property type="match status" value="1"/>
</dbReference>
<keyword evidence="3" id="KW-1185">Reference proteome</keyword>
<keyword evidence="1 2" id="KW-0808">Transferase</keyword>
<dbReference type="Pfam" id="PF02515">
    <property type="entry name" value="CoA_transf_3"/>
    <property type="match status" value="1"/>
</dbReference>
<dbReference type="InterPro" id="IPR003673">
    <property type="entry name" value="CoA-Trfase_fam_III"/>
</dbReference>
<gene>
    <name evidence="2" type="ORF">FIV46_10820</name>
</gene>
<name>A0A501PH06_9PROT</name>
<dbReference type="PANTHER" id="PTHR48207:SF3">
    <property type="entry name" value="SUCCINATE--HYDROXYMETHYLGLUTARATE COA-TRANSFERASE"/>
    <property type="match status" value="1"/>
</dbReference>
<sequence length="404" mass="43458">MKTESGNNPLPLSGIRIIDLGTFIAAPFAATILGEFGAEVIKVEKPGAGDPLRKFGTPSDSSDSLCWYSEARNKKSVTLDLSREKGAALFRKLVRRADVVCENFRPGTLEKWGLGFDRLVRENPELVMLRISGFGQTGPLRHKAGFARIAHAFGGLAHLTGLPGGAPLTPGSTSLADYISGLYGAVGILLALQARDKVGGQFIDLALYESIFRVLDDIAPSYAKSGIVRGRMGTGTSNASPHGHFKCSDGQWIALACSSDKIFQRFAEMVGKPELAGLDRFGSVRQRLASADHINNIVDEWLSGRTADEAVEACDRAGVPCAAIQTIADIFVNEQFEERENLRTVVTESNERCVMPNVIPRLSKTPGRIENPGPVLGGANEMVYGGLLGLSEKEMKVLEEEGVI</sequence>
<dbReference type="AlphaFoldDB" id="A0A501PH06"/>
<protein>
    <submittedName>
        <fullName evidence="2">CoA transferase</fullName>
    </submittedName>
</protein>
<evidence type="ECO:0000313" key="3">
    <source>
        <dbReference type="Proteomes" id="UP000319148"/>
    </source>
</evidence>
<dbReference type="GO" id="GO:0008410">
    <property type="term" value="F:CoA-transferase activity"/>
    <property type="evidence" value="ECO:0007669"/>
    <property type="project" value="TreeGrafter"/>
</dbReference>
<comment type="caution">
    <text evidence="2">The sequence shown here is derived from an EMBL/GenBank/DDBJ whole genome shotgun (WGS) entry which is preliminary data.</text>
</comment>
<dbReference type="InterPro" id="IPR044855">
    <property type="entry name" value="CoA-Trfase_III_dom3_sf"/>
</dbReference>
<reference evidence="3" key="1">
    <citation type="submission" date="2019-06" db="EMBL/GenBank/DDBJ databases">
        <title>The complete genome of Emcibacter congregatus ZYLT.</title>
        <authorList>
            <person name="Zhao Z."/>
        </authorList>
    </citation>
    <scope>NUCLEOTIDE SEQUENCE [LARGE SCALE GENOMIC DNA]</scope>
    <source>
        <strain evidence="3">MCCC 1A06723</strain>
    </source>
</reference>
<dbReference type="RefSeq" id="WP_139940945.1">
    <property type="nucleotide sequence ID" value="NZ_JBHSYP010000006.1"/>
</dbReference>
<proteinExistence type="predicted"/>
<evidence type="ECO:0000313" key="2">
    <source>
        <dbReference type="EMBL" id="TPD59281.1"/>
    </source>
</evidence>
<dbReference type="SUPFAM" id="SSF89796">
    <property type="entry name" value="CoA-transferase family III (CaiB/BaiF)"/>
    <property type="match status" value="1"/>
</dbReference>
<dbReference type="EMBL" id="VFIY01000014">
    <property type="protein sequence ID" value="TPD59281.1"/>
    <property type="molecule type" value="Genomic_DNA"/>
</dbReference>
<dbReference type="Proteomes" id="UP000319148">
    <property type="component" value="Unassembled WGS sequence"/>
</dbReference>
<dbReference type="Gene3D" id="3.40.50.10540">
    <property type="entry name" value="Crotonobetainyl-coa:carnitine coa-transferase, domain 1"/>
    <property type="match status" value="1"/>
</dbReference>
<dbReference type="OrthoDB" id="7457784at2"/>
<dbReference type="Gene3D" id="3.30.1540.10">
    <property type="entry name" value="formyl-coa transferase, domain 3"/>
    <property type="match status" value="1"/>
</dbReference>
<dbReference type="InterPro" id="IPR050483">
    <property type="entry name" value="CoA-transferase_III_domain"/>
</dbReference>
<accession>A0A501PH06</accession>
<evidence type="ECO:0000256" key="1">
    <source>
        <dbReference type="ARBA" id="ARBA00022679"/>
    </source>
</evidence>
<dbReference type="InterPro" id="IPR023606">
    <property type="entry name" value="CoA-Trfase_III_dom_1_sf"/>
</dbReference>
<organism evidence="2 3">
    <name type="scientific">Emcibacter nanhaiensis</name>
    <dbReference type="NCBI Taxonomy" id="1505037"/>
    <lineage>
        <taxon>Bacteria</taxon>
        <taxon>Pseudomonadati</taxon>
        <taxon>Pseudomonadota</taxon>
        <taxon>Alphaproteobacteria</taxon>
        <taxon>Emcibacterales</taxon>
        <taxon>Emcibacteraceae</taxon>
        <taxon>Emcibacter</taxon>
    </lineage>
</organism>